<dbReference type="AlphaFoldDB" id="L2F7F4"/>
<name>L2F7F4_9GAMM</name>
<evidence type="ECO:0000256" key="1">
    <source>
        <dbReference type="SAM" id="Phobius"/>
    </source>
</evidence>
<proteinExistence type="predicted"/>
<comment type="caution">
    <text evidence="2">The sequence shown here is derived from an EMBL/GenBank/DDBJ whole genome shotgun (WGS) entry which is preliminary data.</text>
</comment>
<dbReference type="RefSeq" id="WP_009501364.1">
    <property type="nucleotide sequence ID" value="NZ_ANIN01000001.1"/>
</dbReference>
<feature type="transmembrane region" description="Helical" evidence="1">
    <location>
        <begin position="45"/>
        <end position="64"/>
    </location>
</feature>
<dbReference type="EMBL" id="ANIN01000001">
    <property type="protein sequence ID" value="ELA08962.1"/>
    <property type="molecule type" value="Genomic_DNA"/>
</dbReference>
<gene>
    <name evidence="2" type="ORF">MOMA_01095</name>
</gene>
<sequence>MLYVGFLAVGVGILLTVSGLICLAIGTFSQETNIAKTAKNFAKRLLFGAFFVLMMGIGVLGLKFDSA</sequence>
<keyword evidence="1" id="KW-0472">Membrane</keyword>
<keyword evidence="3" id="KW-1185">Reference proteome</keyword>
<keyword evidence="1" id="KW-0812">Transmembrane</keyword>
<evidence type="ECO:0000313" key="3">
    <source>
        <dbReference type="Proteomes" id="UP000023795"/>
    </source>
</evidence>
<evidence type="ECO:0000313" key="2">
    <source>
        <dbReference type="EMBL" id="ELA08962.1"/>
    </source>
</evidence>
<dbReference type="OrthoDB" id="9905294at2"/>
<organism evidence="2 3">
    <name type="scientific">Moraxella macacae 0408225</name>
    <dbReference type="NCBI Taxonomy" id="1230338"/>
    <lineage>
        <taxon>Bacteria</taxon>
        <taxon>Pseudomonadati</taxon>
        <taxon>Pseudomonadota</taxon>
        <taxon>Gammaproteobacteria</taxon>
        <taxon>Moraxellales</taxon>
        <taxon>Moraxellaceae</taxon>
        <taxon>Moraxella</taxon>
    </lineage>
</organism>
<feature type="transmembrane region" description="Helical" evidence="1">
    <location>
        <begin position="6"/>
        <end position="25"/>
    </location>
</feature>
<dbReference type="PATRIC" id="fig|1230338.3.peg.240"/>
<keyword evidence="1" id="KW-1133">Transmembrane helix</keyword>
<dbReference type="Proteomes" id="UP000023795">
    <property type="component" value="Unassembled WGS sequence"/>
</dbReference>
<protein>
    <submittedName>
        <fullName evidence="2">Uncharacterized protein</fullName>
    </submittedName>
</protein>
<accession>L2F7F4</accession>
<dbReference type="STRING" id="1230338.MOMA_01095"/>
<reference evidence="2 3" key="1">
    <citation type="journal article" date="2013" name="Genome Announc.">
        <title>Genome Sequence of Moraxella macacae 0408225, a Novel Bacterial Species Isolated from a Cynomolgus Macaque with Epistaxis.</title>
        <authorList>
            <person name="Ladner J.T."/>
            <person name="Whitehouse C.A."/>
            <person name="Koroleva G.I."/>
            <person name="Palacios G.F."/>
        </authorList>
    </citation>
    <scope>NUCLEOTIDE SEQUENCE [LARGE SCALE GENOMIC DNA]</scope>
    <source>
        <strain evidence="2 3">0408225</strain>
    </source>
</reference>